<evidence type="ECO:0000313" key="2">
    <source>
        <dbReference type="Proteomes" id="UP001472677"/>
    </source>
</evidence>
<evidence type="ECO:0000313" key="1">
    <source>
        <dbReference type="EMBL" id="KAK8575212.1"/>
    </source>
</evidence>
<proteinExistence type="predicted"/>
<accession>A0ABR2FA74</accession>
<dbReference type="Proteomes" id="UP001472677">
    <property type="component" value="Unassembled WGS sequence"/>
</dbReference>
<name>A0ABR2FA74_9ROSI</name>
<reference evidence="1 2" key="1">
    <citation type="journal article" date="2024" name="G3 (Bethesda)">
        <title>Genome assembly of Hibiscus sabdariffa L. provides insights into metabolisms of medicinal natural products.</title>
        <authorList>
            <person name="Kim T."/>
        </authorList>
    </citation>
    <scope>NUCLEOTIDE SEQUENCE [LARGE SCALE GENOMIC DNA]</scope>
    <source>
        <strain evidence="1">TK-2024</strain>
        <tissue evidence="1">Old leaves</tissue>
    </source>
</reference>
<sequence length="71" mass="8001">MHAIPELWSEEKETAGILDDVVEARDQGGFHGYGWASPSEEANDVQKELDSLFLGLQRILTRFQSLLKKAK</sequence>
<gene>
    <name evidence="1" type="ORF">V6N12_062888</name>
</gene>
<dbReference type="EMBL" id="JBBPBM010000007">
    <property type="protein sequence ID" value="KAK8575212.1"/>
    <property type="molecule type" value="Genomic_DNA"/>
</dbReference>
<comment type="caution">
    <text evidence="1">The sequence shown here is derived from an EMBL/GenBank/DDBJ whole genome shotgun (WGS) entry which is preliminary data.</text>
</comment>
<protein>
    <submittedName>
        <fullName evidence="1">Uncharacterized protein</fullName>
    </submittedName>
</protein>
<keyword evidence="2" id="KW-1185">Reference proteome</keyword>
<organism evidence="1 2">
    <name type="scientific">Hibiscus sabdariffa</name>
    <name type="common">roselle</name>
    <dbReference type="NCBI Taxonomy" id="183260"/>
    <lineage>
        <taxon>Eukaryota</taxon>
        <taxon>Viridiplantae</taxon>
        <taxon>Streptophyta</taxon>
        <taxon>Embryophyta</taxon>
        <taxon>Tracheophyta</taxon>
        <taxon>Spermatophyta</taxon>
        <taxon>Magnoliopsida</taxon>
        <taxon>eudicotyledons</taxon>
        <taxon>Gunneridae</taxon>
        <taxon>Pentapetalae</taxon>
        <taxon>rosids</taxon>
        <taxon>malvids</taxon>
        <taxon>Malvales</taxon>
        <taxon>Malvaceae</taxon>
        <taxon>Malvoideae</taxon>
        <taxon>Hibiscus</taxon>
    </lineage>
</organism>